<dbReference type="InterPro" id="IPR050815">
    <property type="entry name" value="TF_fung"/>
</dbReference>
<dbReference type="Gene3D" id="4.10.240.10">
    <property type="entry name" value="Zn(2)-C6 fungal-type DNA-binding domain"/>
    <property type="match status" value="2"/>
</dbReference>
<dbReference type="Proteomes" id="UP001642482">
    <property type="component" value="Unassembled WGS sequence"/>
</dbReference>
<feature type="domain" description="Zn(2)-C6 fungal-type" evidence="7">
    <location>
        <begin position="17"/>
        <end position="47"/>
    </location>
</feature>
<dbReference type="InterPro" id="IPR036864">
    <property type="entry name" value="Zn2-C6_fun-type_DNA-bd_sf"/>
</dbReference>
<proteinExistence type="predicted"/>
<keyword evidence="9" id="KW-1185">Reference proteome</keyword>
<name>A0ABP0BNU0_9PEZI</name>
<evidence type="ECO:0000259" key="7">
    <source>
        <dbReference type="PROSITE" id="PS50048"/>
    </source>
</evidence>
<keyword evidence="5" id="KW-0539">Nucleus</keyword>
<dbReference type="Pfam" id="PF00172">
    <property type="entry name" value="Zn_clus"/>
    <property type="match status" value="2"/>
</dbReference>
<evidence type="ECO:0000256" key="3">
    <source>
        <dbReference type="ARBA" id="ARBA00023015"/>
    </source>
</evidence>
<keyword evidence="2" id="KW-0479">Metal-binding</keyword>
<dbReference type="SMART" id="SM00066">
    <property type="entry name" value="GAL4"/>
    <property type="match status" value="2"/>
</dbReference>
<feature type="region of interest" description="Disordered" evidence="6">
    <location>
        <begin position="239"/>
        <end position="259"/>
    </location>
</feature>
<gene>
    <name evidence="8" type="ORF">SEUCBS140593_004527</name>
</gene>
<comment type="caution">
    <text evidence="8">The sequence shown here is derived from an EMBL/GenBank/DDBJ whole genome shotgun (WGS) entry which is preliminary data.</text>
</comment>
<dbReference type="InterPro" id="IPR001138">
    <property type="entry name" value="Zn2Cys6_DnaBD"/>
</dbReference>
<dbReference type="PROSITE" id="PS50048">
    <property type="entry name" value="ZN2_CY6_FUNGAL_2"/>
    <property type="match status" value="2"/>
</dbReference>
<dbReference type="PANTHER" id="PTHR47338:SF7">
    <property type="entry name" value="ZN(II)2CYS6 TRANSCRIPTION FACTOR (EUROFUNG)"/>
    <property type="match status" value="1"/>
</dbReference>
<keyword evidence="3" id="KW-0805">Transcription regulation</keyword>
<accession>A0ABP0BNU0</accession>
<evidence type="ECO:0000256" key="5">
    <source>
        <dbReference type="ARBA" id="ARBA00023242"/>
    </source>
</evidence>
<evidence type="ECO:0000313" key="9">
    <source>
        <dbReference type="Proteomes" id="UP001642482"/>
    </source>
</evidence>
<comment type="subcellular location">
    <subcellularLocation>
        <location evidence="1">Nucleus</location>
    </subcellularLocation>
</comment>
<protein>
    <recommendedName>
        <fullName evidence="7">Zn(2)-C6 fungal-type domain-containing protein</fullName>
    </recommendedName>
</protein>
<evidence type="ECO:0000256" key="1">
    <source>
        <dbReference type="ARBA" id="ARBA00004123"/>
    </source>
</evidence>
<organism evidence="8 9">
    <name type="scientific">Sporothrix eucalyptigena</name>
    <dbReference type="NCBI Taxonomy" id="1812306"/>
    <lineage>
        <taxon>Eukaryota</taxon>
        <taxon>Fungi</taxon>
        <taxon>Dikarya</taxon>
        <taxon>Ascomycota</taxon>
        <taxon>Pezizomycotina</taxon>
        <taxon>Sordariomycetes</taxon>
        <taxon>Sordariomycetidae</taxon>
        <taxon>Ophiostomatales</taxon>
        <taxon>Ophiostomataceae</taxon>
        <taxon>Sporothrix</taxon>
    </lineage>
</organism>
<feature type="compositionally biased region" description="Low complexity" evidence="6">
    <location>
        <begin position="242"/>
        <end position="255"/>
    </location>
</feature>
<dbReference type="EMBL" id="CAWUHD010000039">
    <property type="protein sequence ID" value="CAK7221308.1"/>
    <property type="molecule type" value="Genomic_DNA"/>
</dbReference>
<dbReference type="CDD" id="cd12148">
    <property type="entry name" value="fungal_TF_MHR"/>
    <property type="match status" value="1"/>
</dbReference>
<dbReference type="SUPFAM" id="SSF57701">
    <property type="entry name" value="Zn2/Cys6 DNA-binding domain"/>
    <property type="match status" value="2"/>
</dbReference>
<evidence type="ECO:0000256" key="6">
    <source>
        <dbReference type="SAM" id="MobiDB-lite"/>
    </source>
</evidence>
<keyword evidence="4" id="KW-0804">Transcription</keyword>
<feature type="domain" description="Zn(2)-C6 fungal-type" evidence="7">
    <location>
        <begin position="65"/>
        <end position="95"/>
    </location>
</feature>
<evidence type="ECO:0000256" key="4">
    <source>
        <dbReference type="ARBA" id="ARBA00023163"/>
    </source>
</evidence>
<dbReference type="CDD" id="cd00067">
    <property type="entry name" value="GAL4"/>
    <property type="match status" value="2"/>
</dbReference>
<evidence type="ECO:0000256" key="2">
    <source>
        <dbReference type="ARBA" id="ARBA00022723"/>
    </source>
</evidence>
<dbReference type="PANTHER" id="PTHR47338">
    <property type="entry name" value="ZN(II)2CYS6 TRANSCRIPTION FACTOR (EUROFUNG)-RELATED"/>
    <property type="match status" value="1"/>
</dbReference>
<evidence type="ECO:0000313" key="8">
    <source>
        <dbReference type="EMBL" id="CAK7221308.1"/>
    </source>
</evidence>
<dbReference type="PROSITE" id="PS00463">
    <property type="entry name" value="ZN2_CY6_FUNGAL_1"/>
    <property type="match status" value="1"/>
</dbReference>
<reference evidence="8 9" key="1">
    <citation type="submission" date="2024-01" db="EMBL/GenBank/DDBJ databases">
        <authorList>
            <person name="Allen C."/>
            <person name="Tagirdzhanova G."/>
        </authorList>
    </citation>
    <scope>NUCLEOTIDE SEQUENCE [LARGE SCALE GENOMIC DNA]</scope>
</reference>
<sequence>MDRLTSCFPVAGTPRRTCQQCRSRKVRCDGQPDTCGNCKRLRFACSFVSLTRPTPRPARHRVGRACNACQQQKVRCSGTSPECRNCSRRGVRCVYEASKRRRRGSEVDADANADAGQVVVESVDAGISTLHEVPVDHSPPVVTTSSHVLAHMSVGDDDDDDDDDDGNSIKTPKCTCLLETTASPFITDRVDHFFTYAYPLPSYSFLHPAKTRAQCAAGMLDKALALAICGLTHLHPRPPPSVVASSPASPSSPESIDPPPLCACRGTSLMSKAESLVWAHLERPTIARLQALLLSINHRMETGRFQRAFMLVSLAARFAAAMGLLHERRTGSGTVSGSSSGTLSFVHQEVRRRIVWSLKLTERYFSHGLSEFELCPFEAIYLQLPCQEEAFLGLVPSGPSGLSVPGNGSDDGAYRLCVSLESLRRDIMKMNRAIAICDTPFSGLLGLLRDFEQGLRTIGSQFPHGPDVSHDALLRLVASPWISRHVLMHLSWHQCYCDMYRLLLPGFHEAAPPAVLAAAGPTQLAYAEAQCLRHASAILDLLTGLNQLSAVPHLLEYDTAICAYQAALVVLFLARFGTTPGRPTPEFATSRADLCLAALNRFFPDSALARPIRDELQRAIRAFVTAPARRDATTAAAAAVDIASVGPVVDEATGSDARHIREKLAIHSLLRRADFADGGDAVDGGEGKVEGEGDVEHFGGAGVHDLHDIDKGFTLSATATTANTTVVPTFSLTSLGAMPETEATLCALTRHAQARQHVPVPLDFAGIDLDTTLPAPTDGGNSENRALDFPLFPWYGLLEQDWSYGNYSE</sequence>